<organism evidence="2 3">
    <name type="scientific">Phialocephala subalpina</name>
    <dbReference type="NCBI Taxonomy" id="576137"/>
    <lineage>
        <taxon>Eukaryota</taxon>
        <taxon>Fungi</taxon>
        <taxon>Dikarya</taxon>
        <taxon>Ascomycota</taxon>
        <taxon>Pezizomycotina</taxon>
        <taxon>Leotiomycetes</taxon>
        <taxon>Helotiales</taxon>
        <taxon>Mollisiaceae</taxon>
        <taxon>Phialocephala</taxon>
        <taxon>Phialocephala fortinii species complex</taxon>
    </lineage>
</organism>
<feature type="transmembrane region" description="Helical" evidence="1">
    <location>
        <begin position="276"/>
        <end position="293"/>
    </location>
</feature>
<proteinExistence type="predicted"/>
<evidence type="ECO:0000313" key="3">
    <source>
        <dbReference type="Proteomes" id="UP000184330"/>
    </source>
</evidence>
<dbReference type="Proteomes" id="UP000184330">
    <property type="component" value="Unassembled WGS sequence"/>
</dbReference>
<feature type="transmembrane region" description="Helical" evidence="1">
    <location>
        <begin position="305"/>
        <end position="328"/>
    </location>
</feature>
<keyword evidence="1" id="KW-0812">Transmembrane</keyword>
<name>A0A1L7WV18_9HELO</name>
<dbReference type="AlphaFoldDB" id="A0A1L7WV18"/>
<evidence type="ECO:0000256" key="1">
    <source>
        <dbReference type="SAM" id="Phobius"/>
    </source>
</evidence>
<dbReference type="OrthoDB" id="3551520at2759"/>
<keyword evidence="3" id="KW-1185">Reference proteome</keyword>
<reference evidence="2 3" key="1">
    <citation type="submission" date="2016-03" db="EMBL/GenBank/DDBJ databases">
        <authorList>
            <person name="Ploux O."/>
        </authorList>
    </citation>
    <scope>NUCLEOTIDE SEQUENCE [LARGE SCALE GENOMIC DNA]</scope>
    <source>
        <strain evidence="2 3">UAMH 11012</strain>
    </source>
</reference>
<accession>A0A1L7WV18</accession>
<keyword evidence="1" id="KW-1133">Transmembrane helix</keyword>
<gene>
    <name evidence="2" type="ORF">PAC_06510</name>
</gene>
<dbReference type="EMBL" id="FJOG01000008">
    <property type="protein sequence ID" value="CZR56621.1"/>
    <property type="molecule type" value="Genomic_DNA"/>
</dbReference>
<keyword evidence="1" id="KW-0472">Membrane</keyword>
<sequence>MSIFQPAINQGEWHGMGSASSLSSSSSSIIQAQHSNQLRTIAATTLPAAIPPTANITSLTPLSSSPSSTFSTSSTLPIIIPHQQSSGQNKVPTEEQSGQVNINMGLKSELFILLGIKGWRRTLELAQIHVPNSMDDHKFFKALLREYKRRRGLWRLWFSVWQLRYCDFVKFEKFRPGRIIVSKKHDIPEDLLYEYSPRPPHADVPPIQPEEFEIALSSCNSSCFFWLFHDCVGTPQGSDALERIPKRRGEFELKSGAREYAWGLEAHHTISFLRMLIYHLIIFAGPFAFWGWWQSDHPWDLQDASIPLAAVCALLSLFWGSSGTLRFIRERG</sequence>
<protein>
    <submittedName>
        <fullName evidence="2">Uncharacterized protein</fullName>
    </submittedName>
</protein>
<evidence type="ECO:0000313" key="2">
    <source>
        <dbReference type="EMBL" id="CZR56621.1"/>
    </source>
</evidence>